<keyword evidence="3" id="KW-1185">Reference proteome</keyword>
<evidence type="ECO:0000313" key="3">
    <source>
        <dbReference type="Proteomes" id="UP001341245"/>
    </source>
</evidence>
<proteinExistence type="predicted"/>
<feature type="region of interest" description="Disordered" evidence="1">
    <location>
        <begin position="125"/>
        <end position="146"/>
    </location>
</feature>
<comment type="caution">
    <text evidence="2">The sequence shown here is derived from an EMBL/GenBank/DDBJ whole genome shotgun (WGS) entry which is preliminary data.</text>
</comment>
<name>A0ABR0T7Y0_AURPU</name>
<feature type="region of interest" description="Disordered" evidence="1">
    <location>
        <begin position="166"/>
        <end position="232"/>
    </location>
</feature>
<gene>
    <name evidence="2" type="ORF">QM012_003663</name>
</gene>
<accession>A0ABR0T7Y0</accession>
<dbReference type="EMBL" id="JASGXD010000017">
    <property type="protein sequence ID" value="KAK6000417.1"/>
    <property type="molecule type" value="Genomic_DNA"/>
</dbReference>
<feature type="compositionally biased region" description="Polar residues" evidence="1">
    <location>
        <begin position="196"/>
        <end position="205"/>
    </location>
</feature>
<feature type="compositionally biased region" description="Low complexity" evidence="1">
    <location>
        <begin position="206"/>
        <end position="222"/>
    </location>
</feature>
<evidence type="ECO:0000256" key="1">
    <source>
        <dbReference type="SAM" id="MobiDB-lite"/>
    </source>
</evidence>
<sequence length="313" mass="34645">MSLVENPSSTTTAFHHHGRGRVCFTSVHVDIIGRLPEPQYSPTALPCDMPRPEGYASMQFDQVESTGKQTMVQCRHCKNKRLARSVASRKVKHLQQCPEFHRYVAELAASNNEELNDVPEELLRGPQKKTAGYGGADDRNGGSAGVGYVQQQTPIRRQFDMSLPTLLDGLGNGRQESLSTPLDDVRDWNGGAETDTPMNDATTSNPTAAPATAPRLARPQPQTHNSHSESVPERAIAFAHRAAQRRKEKLDNLLTRAIYQGSLPFNINDAAKHPAMAEFFKLVDYVPPNRHKIADDVYDHTHDQSDAVIPYTS</sequence>
<organism evidence="2 3">
    <name type="scientific">Aureobasidium pullulans</name>
    <name type="common">Black yeast</name>
    <name type="synonym">Pullularia pullulans</name>
    <dbReference type="NCBI Taxonomy" id="5580"/>
    <lineage>
        <taxon>Eukaryota</taxon>
        <taxon>Fungi</taxon>
        <taxon>Dikarya</taxon>
        <taxon>Ascomycota</taxon>
        <taxon>Pezizomycotina</taxon>
        <taxon>Dothideomycetes</taxon>
        <taxon>Dothideomycetidae</taxon>
        <taxon>Dothideales</taxon>
        <taxon>Saccotheciaceae</taxon>
        <taxon>Aureobasidium</taxon>
    </lineage>
</organism>
<dbReference type="Proteomes" id="UP001341245">
    <property type="component" value="Unassembled WGS sequence"/>
</dbReference>
<evidence type="ECO:0000313" key="2">
    <source>
        <dbReference type="EMBL" id="KAK6000417.1"/>
    </source>
</evidence>
<reference evidence="2 3" key="1">
    <citation type="submission" date="2023-11" db="EMBL/GenBank/DDBJ databases">
        <title>Draft genome sequence and annotation of the polyextremotolerant black yeast-like fungus Aureobasidium pullulans NRRL 62042.</title>
        <authorList>
            <person name="Dielentheis-Frenken M.R.E."/>
            <person name="Wibberg D."/>
            <person name="Blank L.M."/>
            <person name="Tiso T."/>
        </authorList>
    </citation>
    <scope>NUCLEOTIDE SEQUENCE [LARGE SCALE GENOMIC DNA]</scope>
    <source>
        <strain evidence="2 3">NRRL 62042</strain>
    </source>
</reference>
<protein>
    <submittedName>
        <fullName evidence="2">Uncharacterized protein</fullName>
    </submittedName>
</protein>